<dbReference type="SUPFAM" id="SSF46894">
    <property type="entry name" value="C-terminal effector domain of the bipartite response regulators"/>
    <property type="match status" value="1"/>
</dbReference>
<protein>
    <submittedName>
        <fullName evidence="6">LuxR family maltose regulon positive regulatory protein</fullName>
    </submittedName>
</protein>
<dbReference type="PANTHER" id="PTHR44688:SF16">
    <property type="entry name" value="DNA-BINDING TRANSCRIPTIONAL ACTIVATOR DEVR_DOSR"/>
    <property type="match status" value="1"/>
</dbReference>
<proteinExistence type="predicted"/>
<sequence length="886" mass="94919">MAQQVSNRAAPEDEAARPSEGAPAEGSDPLPPRLSVAVQPRDDLYAVLDEVVVAPTPGRVFVCAPVGTGKTVLLADWIARIGAGDGPAVAWLTLDALDDDPSLLEDRLGAALHFLASRDCDSSATRSILESVRLVSESARDAILVLDDVHVIECADSLRLLEHLLDAAPANLTVVLASRFAPGLPWVRYAADGSLTLIGWEDLALDRAAAVAIFAEHRCAVSTSELDAVLDLTGGWAVPVRIAATRLAPLGDLTSGIADLVRYPQSISEHVMGEMVSGLPDGLRRFVEATSIVDRFGPDLAACLDDANMDLALADRERFCVPIQRVRSGDELQYAWHPLVRAHMRSHLRATDPERLARLHAAAGDWFAGARQPIVAIEHLLEAGDALAIVDFVYKHGIAVVCDGHGDELLELLGPRHGDKQGVRLLRALDALEQNYPDAARTYFGTAVAADAVALRPELAKAFAAALAIEIAVISGQRMPTSPDIARDLQSGTGSVDLDCYVTTQRAAVCMLTGDLIGSERLLRQALAFADLGAHPRLVLRCLARLSIVSGIRGDLVTMTTRAEHALRYAVDQGQLHRIDAFQCAAAVCMDKHIRCEQLPDDSPIYALVSGPGQHQRPDGTTAPISGGHAEVAFAILEARRNPIPTVDDADTVARAMTGMLTRGAQAGVSNTFLTPTIAVLLDAGRLAFATEVVETAHLAFGENLDVRVARAMIFIVQGDSASAHELLDSVLEAPEFLHPALGVRAWMLRAVVAHRENRSADAAAAVRRALELAEPNGIVSPFVDCAGDAAELLSLIPPGADHTRVFLDHVQAKLVEAHEGRNPGLTRTEKVILAELRTGKPLRIIAQQLHVSLNTVRTHTRNVYRKLDASSRAEALEVAARRRLL</sequence>
<evidence type="ECO:0000256" key="2">
    <source>
        <dbReference type="ARBA" id="ARBA00023125"/>
    </source>
</evidence>
<dbReference type="InterPro" id="IPR027417">
    <property type="entry name" value="P-loop_NTPase"/>
</dbReference>
<dbReference type="Gene3D" id="3.40.50.300">
    <property type="entry name" value="P-loop containing nucleotide triphosphate hydrolases"/>
    <property type="match status" value="1"/>
</dbReference>
<dbReference type="InterPro" id="IPR016032">
    <property type="entry name" value="Sig_transdc_resp-reg_C-effctor"/>
</dbReference>
<comment type="caution">
    <text evidence="6">The sequence shown here is derived from an EMBL/GenBank/DDBJ whole genome shotgun (WGS) entry which is preliminary data.</text>
</comment>
<dbReference type="EMBL" id="JARXVC010000002">
    <property type="protein sequence ID" value="MDH6279988.1"/>
    <property type="molecule type" value="Genomic_DNA"/>
</dbReference>
<keyword evidence="1" id="KW-0805">Transcription regulation</keyword>
<dbReference type="SUPFAM" id="SSF48452">
    <property type="entry name" value="TPR-like"/>
    <property type="match status" value="1"/>
</dbReference>
<dbReference type="InterPro" id="IPR036388">
    <property type="entry name" value="WH-like_DNA-bd_sf"/>
</dbReference>
<keyword evidence="3" id="KW-0804">Transcription</keyword>
<evidence type="ECO:0000313" key="6">
    <source>
        <dbReference type="EMBL" id="MDH6279988.1"/>
    </source>
</evidence>
<keyword evidence="7" id="KW-1185">Reference proteome</keyword>
<name>A0ABT6M6Q9_9NOCA</name>
<dbReference type="SMART" id="SM00421">
    <property type="entry name" value="HTH_LUXR"/>
    <property type="match status" value="1"/>
</dbReference>
<feature type="domain" description="HTH luxR-type" evidence="5">
    <location>
        <begin position="819"/>
        <end position="884"/>
    </location>
</feature>
<dbReference type="Proteomes" id="UP001160334">
    <property type="component" value="Unassembled WGS sequence"/>
</dbReference>
<keyword evidence="2" id="KW-0238">DNA-binding</keyword>
<dbReference type="PANTHER" id="PTHR44688">
    <property type="entry name" value="DNA-BINDING TRANSCRIPTIONAL ACTIVATOR DEVR_DOSR"/>
    <property type="match status" value="1"/>
</dbReference>
<evidence type="ECO:0000256" key="1">
    <source>
        <dbReference type="ARBA" id="ARBA00023015"/>
    </source>
</evidence>
<evidence type="ECO:0000313" key="7">
    <source>
        <dbReference type="Proteomes" id="UP001160334"/>
    </source>
</evidence>
<organism evidence="6 7">
    <name type="scientific">Prescottella agglutinans</name>
    <dbReference type="NCBI Taxonomy" id="1644129"/>
    <lineage>
        <taxon>Bacteria</taxon>
        <taxon>Bacillati</taxon>
        <taxon>Actinomycetota</taxon>
        <taxon>Actinomycetes</taxon>
        <taxon>Mycobacteriales</taxon>
        <taxon>Nocardiaceae</taxon>
        <taxon>Prescottella</taxon>
    </lineage>
</organism>
<dbReference type="Pfam" id="PF00196">
    <property type="entry name" value="GerE"/>
    <property type="match status" value="1"/>
</dbReference>
<dbReference type="PROSITE" id="PS50043">
    <property type="entry name" value="HTH_LUXR_2"/>
    <property type="match status" value="1"/>
</dbReference>
<dbReference type="Pfam" id="PF25873">
    <property type="entry name" value="WHD_MalT"/>
    <property type="match status" value="1"/>
</dbReference>
<dbReference type="RefSeq" id="WP_280759336.1">
    <property type="nucleotide sequence ID" value="NZ_JARXVC010000002.1"/>
</dbReference>
<feature type="region of interest" description="Disordered" evidence="4">
    <location>
        <begin position="1"/>
        <end position="35"/>
    </location>
</feature>
<dbReference type="SUPFAM" id="SSF52540">
    <property type="entry name" value="P-loop containing nucleoside triphosphate hydrolases"/>
    <property type="match status" value="1"/>
</dbReference>
<dbReference type="CDD" id="cd06170">
    <property type="entry name" value="LuxR_C_like"/>
    <property type="match status" value="1"/>
</dbReference>
<dbReference type="InterPro" id="IPR000792">
    <property type="entry name" value="Tscrpt_reg_LuxR_C"/>
</dbReference>
<dbReference type="PRINTS" id="PR00038">
    <property type="entry name" value="HTHLUXR"/>
</dbReference>
<dbReference type="InterPro" id="IPR011990">
    <property type="entry name" value="TPR-like_helical_dom_sf"/>
</dbReference>
<accession>A0ABT6M6Q9</accession>
<evidence type="ECO:0000256" key="4">
    <source>
        <dbReference type="SAM" id="MobiDB-lite"/>
    </source>
</evidence>
<evidence type="ECO:0000259" key="5">
    <source>
        <dbReference type="PROSITE" id="PS50043"/>
    </source>
</evidence>
<gene>
    <name evidence="6" type="ORF">M2280_001197</name>
</gene>
<dbReference type="Gene3D" id="1.10.10.10">
    <property type="entry name" value="Winged helix-like DNA-binding domain superfamily/Winged helix DNA-binding domain"/>
    <property type="match status" value="1"/>
</dbReference>
<dbReference type="Gene3D" id="1.25.40.10">
    <property type="entry name" value="Tetratricopeptide repeat domain"/>
    <property type="match status" value="1"/>
</dbReference>
<reference evidence="6 7" key="1">
    <citation type="submission" date="2023-04" db="EMBL/GenBank/DDBJ databases">
        <title>Forest soil microbial communities from Buena Vista Peninsula, Colon Province, Panama.</title>
        <authorList>
            <person name="Bouskill N."/>
        </authorList>
    </citation>
    <scope>NUCLEOTIDE SEQUENCE [LARGE SCALE GENOMIC DNA]</scope>
    <source>
        <strain evidence="6 7">CFH S0262</strain>
    </source>
</reference>
<evidence type="ECO:0000256" key="3">
    <source>
        <dbReference type="ARBA" id="ARBA00023163"/>
    </source>
</evidence>
<dbReference type="InterPro" id="IPR059106">
    <property type="entry name" value="WHD_MalT"/>
</dbReference>